<sequence length="135" mass="15472">MVEYGIGGKTSTKGDVYSYGILLLEMLTGKRPTNELFTNGQSLHEFSMLALPERVMEIVDSRMPLQESVEAEMDAQKDRTKLSQWQDQGQQLCARTLSACCLKCYRHSFCTSLKIRRHSRRSLASFVRSELELHH</sequence>
<accession>A0ACC0MH43</accession>
<comment type="caution">
    <text evidence="1">The sequence shown here is derived from an EMBL/GenBank/DDBJ whole genome shotgun (WGS) entry which is preliminary data.</text>
</comment>
<dbReference type="EMBL" id="CM046396">
    <property type="protein sequence ID" value="KAI8540091.1"/>
    <property type="molecule type" value="Genomic_DNA"/>
</dbReference>
<gene>
    <name evidence="1" type="ORF">RHMOL_Rhmol09G0235000</name>
</gene>
<protein>
    <submittedName>
        <fullName evidence="1">Uncharacterized protein</fullName>
    </submittedName>
</protein>
<evidence type="ECO:0000313" key="1">
    <source>
        <dbReference type="EMBL" id="KAI8540091.1"/>
    </source>
</evidence>
<evidence type="ECO:0000313" key="2">
    <source>
        <dbReference type="Proteomes" id="UP001062846"/>
    </source>
</evidence>
<reference evidence="1" key="1">
    <citation type="submission" date="2022-02" db="EMBL/GenBank/DDBJ databases">
        <title>Plant Genome Project.</title>
        <authorList>
            <person name="Zhang R.-G."/>
        </authorList>
    </citation>
    <scope>NUCLEOTIDE SEQUENCE</scope>
    <source>
        <strain evidence="1">AT1</strain>
    </source>
</reference>
<name>A0ACC0MH43_RHOML</name>
<dbReference type="Proteomes" id="UP001062846">
    <property type="component" value="Chromosome 9"/>
</dbReference>
<organism evidence="1 2">
    <name type="scientific">Rhododendron molle</name>
    <name type="common">Chinese azalea</name>
    <name type="synonym">Azalea mollis</name>
    <dbReference type="NCBI Taxonomy" id="49168"/>
    <lineage>
        <taxon>Eukaryota</taxon>
        <taxon>Viridiplantae</taxon>
        <taxon>Streptophyta</taxon>
        <taxon>Embryophyta</taxon>
        <taxon>Tracheophyta</taxon>
        <taxon>Spermatophyta</taxon>
        <taxon>Magnoliopsida</taxon>
        <taxon>eudicotyledons</taxon>
        <taxon>Gunneridae</taxon>
        <taxon>Pentapetalae</taxon>
        <taxon>asterids</taxon>
        <taxon>Ericales</taxon>
        <taxon>Ericaceae</taxon>
        <taxon>Ericoideae</taxon>
        <taxon>Rhodoreae</taxon>
        <taxon>Rhododendron</taxon>
    </lineage>
</organism>
<keyword evidence="2" id="KW-1185">Reference proteome</keyword>
<proteinExistence type="predicted"/>